<comment type="caution">
    <text evidence="2">The sequence shown here is derived from an EMBL/GenBank/DDBJ whole genome shotgun (WGS) entry which is preliminary data.</text>
</comment>
<evidence type="ECO:0000313" key="3">
    <source>
        <dbReference type="Proteomes" id="UP000037822"/>
    </source>
</evidence>
<sequence>MTHHTDQDRVWDLIDDIKFTMLVTHDGEGDELRARPMHAHGKREEDAIYFLTDRRHHKDDEINVNDNVCLAFADNSGMRYVSVTGTATVLDDRAKVEQIWDPSNKAFWDSKDDPNIRVLRVRPSAAEFWAGAGKIVTTVKMAAAALTGTKPDLGTNRKVAL</sequence>
<evidence type="ECO:0000259" key="1">
    <source>
        <dbReference type="Pfam" id="PF16242"/>
    </source>
</evidence>
<name>A0A0N1F3F9_9HYPH</name>
<reference evidence="2 3" key="1">
    <citation type="submission" date="2015-07" db="EMBL/GenBank/DDBJ databases">
        <title>Whole genome sequencing of Bosea vaviloviae isolated from cave pool.</title>
        <authorList>
            <person name="Tan N.E.H."/>
            <person name="Lee Y.P."/>
            <person name="Gan H.M."/>
            <person name="Barton H."/>
            <person name="Savka M.A."/>
        </authorList>
    </citation>
    <scope>NUCLEOTIDE SEQUENCE [LARGE SCALE GENOMIC DNA]</scope>
    <source>
        <strain evidence="2 3">SD260</strain>
    </source>
</reference>
<dbReference type="OrthoDB" id="1432662at2"/>
<dbReference type="AlphaFoldDB" id="A0A0N1F3F9"/>
<dbReference type="PATRIC" id="fig|1526658.3.peg.2522"/>
<protein>
    <submittedName>
        <fullName evidence="2">General stress protein</fullName>
    </submittedName>
</protein>
<dbReference type="InterPro" id="IPR052917">
    <property type="entry name" value="Stress-Dev_Protein"/>
</dbReference>
<dbReference type="InterPro" id="IPR038725">
    <property type="entry name" value="YdaG_split_barrel_FMN-bd"/>
</dbReference>
<dbReference type="RefSeq" id="WP_054211281.1">
    <property type="nucleotide sequence ID" value="NZ_LGSZ01000059.1"/>
</dbReference>
<dbReference type="EMBL" id="LGSZ01000059">
    <property type="protein sequence ID" value="KPH77548.1"/>
    <property type="molecule type" value="Genomic_DNA"/>
</dbReference>
<dbReference type="InterPro" id="IPR012349">
    <property type="entry name" value="Split_barrel_FMN-bd"/>
</dbReference>
<dbReference type="PANTHER" id="PTHR34818">
    <property type="entry name" value="PROTEIN BLI-3"/>
    <property type="match status" value="1"/>
</dbReference>
<dbReference type="Gene3D" id="2.30.110.10">
    <property type="entry name" value="Electron Transport, Fmn-binding Protein, Chain A"/>
    <property type="match status" value="1"/>
</dbReference>
<dbReference type="PANTHER" id="PTHR34818:SF1">
    <property type="entry name" value="PROTEIN BLI-3"/>
    <property type="match status" value="1"/>
</dbReference>
<gene>
    <name evidence="2" type="ORF">AE618_22215</name>
</gene>
<evidence type="ECO:0000313" key="2">
    <source>
        <dbReference type="EMBL" id="KPH77548.1"/>
    </source>
</evidence>
<proteinExistence type="predicted"/>
<dbReference type="SUPFAM" id="SSF50475">
    <property type="entry name" value="FMN-binding split barrel"/>
    <property type="match status" value="1"/>
</dbReference>
<keyword evidence="3" id="KW-1185">Reference proteome</keyword>
<organism evidence="2 3">
    <name type="scientific">Bosea vaviloviae</name>
    <dbReference type="NCBI Taxonomy" id="1526658"/>
    <lineage>
        <taxon>Bacteria</taxon>
        <taxon>Pseudomonadati</taxon>
        <taxon>Pseudomonadota</taxon>
        <taxon>Alphaproteobacteria</taxon>
        <taxon>Hyphomicrobiales</taxon>
        <taxon>Boseaceae</taxon>
        <taxon>Bosea</taxon>
    </lineage>
</organism>
<accession>A0A0N1F3F9</accession>
<dbReference type="Proteomes" id="UP000037822">
    <property type="component" value="Unassembled WGS sequence"/>
</dbReference>
<feature type="domain" description="General stress protein FMN-binding split barrel" evidence="1">
    <location>
        <begin position="7"/>
        <end position="152"/>
    </location>
</feature>
<dbReference type="Pfam" id="PF16242">
    <property type="entry name" value="Pyrid_ox_like"/>
    <property type="match status" value="1"/>
</dbReference>